<keyword evidence="7 10" id="KW-0791">Threonine biosynthesis</keyword>
<reference evidence="14 15" key="1">
    <citation type="submission" date="2021-01" db="EMBL/GenBank/DDBJ databases">
        <title>Genomic Encyclopedia of Type Strains, Phase IV (KMG-IV): sequencing the most valuable type-strain genomes for metagenomic binning, comparative biology and taxonomic classification.</title>
        <authorList>
            <person name="Goeker M."/>
        </authorList>
    </citation>
    <scope>NUCLEOTIDE SEQUENCE [LARGE SCALE GENOMIC DNA]</scope>
    <source>
        <strain evidence="14 15">DSM 28236</strain>
    </source>
</reference>
<dbReference type="RefSeq" id="WP_205004302.1">
    <property type="nucleotide sequence ID" value="NZ_JAFBER010000020.1"/>
</dbReference>
<feature type="domain" description="Aspartate/homoserine dehydrogenase NAD-binding" evidence="13">
    <location>
        <begin position="9"/>
        <end position="126"/>
    </location>
</feature>
<dbReference type="EC" id="1.1.1.3" evidence="4 10"/>
<keyword evidence="8 10" id="KW-0560">Oxidoreductase</keyword>
<dbReference type="Pfam" id="PF00742">
    <property type="entry name" value="Homoserine_dh"/>
    <property type="match status" value="1"/>
</dbReference>
<dbReference type="PANTHER" id="PTHR43331:SF1">
    <property type="entry name" value="HOMOSERINE DEHYDROGENASE"/>
    <property type="match status" value="1"/>
</dbReference>
<comment type="similarity">
    <text evidence="3 11">Belongs to the homoserine dehydrogenase family.</text>
</comment>
<dbReference type="PIRSF" id="PIRSF036497">
    <property type="entry name" value="HDH_short"/>
    <property type="match status" value="1"/>
</dbReference>
<dbReference type="EMBL" id="JAFBER010000020">
    <property type="protein sequence ID" value="MBM7646419.1"/>
    <property type="molecule type" value="Genomic_DNA"/>
</dbReference>
<evidence type="ECO:0000259" key="12">
    <source>
        <dbReference type="Pfam" id="PF00742"/>
    </source>
</evidence>
<evidence type="ECO:0000256" key="3">
    <source>
        <dbReference type="ARBA" id="ARBA00006753"/>
    </source>
</evidence>
<evidence type="ECO:0000313" key="15">
    <source>
        <dbReference type="Proteomes" id="UP000808914"/>
    </source>
</evidence>
<protein>
    <recommendedName>
        <fullName evidence="5 10">Homoserine dehydrogenase</fullName>
        <ecNumber evidence="4 10">1.1.1.3</ecNumber>
    </recommendedName>
</protein>
<comment type="catalytic activity">
    <reaction evidence="10">
        <text>L-homoserine + NADP(+) = L-aspartate 4-semialdehyde + NADPH + H(+)</text>
        <dbReference type="Rhea" id="RHEA:15761"/>
        <dbReference type="ChEBI" id="CHEBI:15378"/>
        <dbReference type="ChEBI" id="CHEBI:57476"/>
        <dbReference type="ChEBI" id="CHEBI:57783"/>
        <dbReference type="ChEBI" id="CHEBI:58349"/>
        <dbReference type="ChEBI" id="CHEBI:537519"/>
        <dbReference type="EC" id="1.1.1.3"/>
    </reaction>
</comment>
<keyword evidence="9 10" id="KW-0486">Methionine biosynthesis</keyword>
<evidence type="ECO:0000256" key="7">
    <source>
        <dbReference type="ARBA" id="ARBA00022697"/>
    </source>
</evidence>
<dbReference type="Gene3D" id="3.30.360.10">
    <property type="entry name" value="Dihydrodipicolinate Reductase, domain 2"/>
    <property type="match status" value="1"/>
</dbReference>
<dbReference type="PROSITE" id="PS01042">
    <property type="entry name" value="HOMOSER_DHGENASE"/>
    <property type="match status" value="1"/>
</dbReference>
<keyword evidence="6 10" id="KW-0028">Amino-acid biosynthesis</keyword>
<evidence type="ECO:0000256" key="4">
    <source>
        <dbReference type="ARBA" id="ARBA00013213"/>
    </source>
</evidence>
<evidence type="ECO:0000259" key="13">
    <source>
        <dbReference type="Pfam" id="PF03447"/>
    </source>
</evidence>
<comment type="pathway">
    <text evidence="1 10">Amino-acid biosynthesis; L-threonine biosynthesis; L-threonine from L-aspartate: step 3/5.</text>
</comment>
<evidence type="ECO:0000256" key="8">
    <source>
        <dbReference type="ARBA" id="ARBA00023002"/>
    </source>
</evidence>
<evidence type="ECO:0000256" key="9">
    <source>
        <dbReference type="ARBA" id="ARBA00023167"/>
    </source>
</evidence>
<dbReference type="InterPro" id="IPR022697">
    <property type="entry name" value="HDH_short"/>
</dbReference>
<dbReference type="NCBIfam" id="NF004976">
    <property type="entry name" value="PRK06349.1"/>
    <property type="match status" value="1"/>
</dbReference>
<dbReference type="Gene3D" id="3.40.50.720">
    <property type="entry name" value="NAD(P)-binding Rossmann-like Domain"/>
    <property type="match status" value="1"/>
</dbReference>
<dbReference type="Pfam" id="PF03447">
    <property type="entry name" value="NAD_binding_3"/>
    <property type="match status" value="1"/>
</dbReference>
<sequence>MTVNVALLGLGTVGQGVYETVVSHQEELRQAAGESVRIPVILIKDSCKNRSISGDVEITTDFNDIFKYPIDAVIEAVGGCEPVYGYLRKCLERKIPVITANKELLAKKGSELMNTADRHQTELIFEASVAGSIPILYIIKNYLKVNRIQKLEAILNGTSNFILTAMRNNKQSFEQSLAEAQRLGYAEADPSNDILGWDTFYKTMILSELIYHRQPDWNDVVRKGIDQVTLEDINAAIESQEKIKLMATLSRSSNGSIKASIEPVRIKKDHPLYAVEGVNNAVRIKTDLADDLVLSGPGAGAFPTASAIMEDFVSLFKNNKPLKDISKKRRAVPLFK</sequence>
<comment type="caution">
    <text evidence="14">The sequence shown here is derived from an EMBL/GenBank/DDBJ whole genome shotgun (WGS) entry which is preliminary data.</text>
</comment>
<evidence type="ECO:0000256" key="10">
    <source>
        <dbReference type="RuleBase" id="RU000579"/>
    </source>
</evidence>
<dbReference type="InterPro" id="IPR019811">
    <property type="entry name" value="HDH_CS"/>
</dbReference>
<dbReference type="InterPro" id="IPR005106">
    <property type="entry name" value="Asp/hSer_DH_NAD-bd"/>
</dbReference>
<dbReference type="SUPFAM" id="SSF55347">
    <property type="entry name" value="Glyceraldehyde-3-phosphate dehydrogenase-like, C-terminal domain"/>
    <property type="match status" value="1"/>
</dbReference>
<name>A0ABS2Q2B5_9BACL</name>
<proteinExistence type="inferred from homology"/>
<dbReference type="PANTHER" id="PTHR43331">
    <property type="entry name" value="HOMOSERINE DEHYDROGENASE"/>
    <property type="match status" value="1"/>
</dbReference>
<keyword evidence="10" id="KW-0521">NADP</keyword>
<gene>
    <name evidence="14" type="ORF">JOD45_002647</name>
</gene>
<dbReference type="InterPro" id="IPR001342">
    <property type="entry name" value="HDH_cat"/>
</dbReference>
<evidence type="ECO:0000256" key="1">
    <source>
        <dbReference type="ARBA" id="ARBA00005056"/>
    </source>
</evidence>
<dbReference type="SUPFAM" id="SSF51735">
    <property type="entry name" value="NAD(P)-binding Rossmann-fold domains"/>
    <property type="match status" value="1"/>
</dbReference>
<evidence type="ECO:0000256" key="5">
    <source>
        <dbReference type="ARBA" id="ARBA00013376"/>
    </source>
</evidence>
<evidence type="ECO:0000256" key="11">
    <source>
        <dbReference type="RuleBase" id="RU004171"/>
    </source>
</evidence>
<dbReference type="Proteomes" id="UP000808914">
    <property type="component" value="Unassembled WGS sequence"/>
</dbReference>
<feature type="domain" description="Homoserine dehydrogenase catalytic" evidence="12">
    <location>
        <begin position="134"/>
        <end position="313"/>
    </location>
</feature>
<evidence type="ECO:0000256" key="2">
    <source>
        <dbReference type="ARBA" id="ARBA00005062"/>
    </source>
</evidence>
<keyword evidence="15" id="KW-1185">Reference proteome</keyword>
<accession>A0ABS2Q2B5</accession>
<dbReference type="InterPro" id="IPR036291">
    <property type="entry name" value="NAD(P)-bd_dom_sf"/>
</dbReference>
<comment type="pathway">
    <text evidence="2 10">Amino-acid biosynthesis; L-methionine biosynthesis via de novo pathway; L-homoserine from L-aspartate: step 3/3.</text>
</comment>
<dbReference type="GO" id="GO:0004412">
    <property type="term" value="F:homoserine dehydrogenase activity"/>
    <property type="evidence" value="ECO:0007669"/>
    <property type="project" value="UniProtKB-EC"/>
</dbReference>
<evidence type="ECO:0000256" key="6">
    <source>
        <dbReference type="ARBA" id="ARBA00022605"/>
    </source>
</evidence>
<evidence type="ECO:0000313" key="14">
    <source>
        <dbReference type="EMBL" id="MBM7646419.1"/>
    </source>
</evidence>
<organism evidence="14 15">
    <name type="scientific">Scopulibacillus daqui</name>
    <dbReference type="NCBI Taxonomy" id="1469162"/>
    <lineage>
        <taxon>Bacteria</taxon>
        <taxon>Bacillati</taxon>
        <taxon>Bacillota</taxon>
        <taxon>Bacilli</taxon>
        <taxon>Bacillales</taxon>
        <taxon>Sporolactobacillaceae</taxon>
        <taxon>Scopulibacillus</taxon>
    </lineage>
</organism>